<evidence type="ECO:0000313" key="4">
    <source>
        <dbReference type="EMBL" id="KAF2738377.1"/>
    </source>
</evidence>
<dbReference type="Pfam" id="PF01370">
    <property type="entry name" value="Epimerase"/>
    <property type="match status" value="1"/>
</dbReference>
<dbReference type="EMBL" id="ML996109">
    <property type="protein sequence ID" value="KAF2738377.1"/>
    <property type="molecule type" value="Genomic_DNA"/>
</dbReference>
<accession>A0A9P4R3A9</accession>
<name>A0A9P4R3A9_9PLEO</name>
<comment type="caution">
    <text evidence="4">The sequence shown here is derived from an EMBL/GenBank/DDBJ whole genome shotgun (WGS) entry which is preliminary data.</text>
</comment>
<dbReference type="Gene3D" id="3.40.50.720">
    <property type="entry name" value="NAD(P)-binding Rossmann-like Domain"/>
    <property type="match status" value="1"/>
</dbReference>
<dbReference type="AlphaFoldDB" id="A0A9P4R3A9"/>
<gene>
    <name evidence="4" type="ORF">EJ04DRAFT_509549</name>
</gene>
<evidence type="ECO:0000256" key="2">
    <source>
        <dbReference type="ARBA" id="ARBA00023445"/>
    </source>
</evidence>
<dbReference type="SUPFAM" id="SSF51735">
    <property type="entry name" value="NAD(P)-binding Rossmann-fold domains"/>
    <property type="match status" value="1"/>
</dbReference>
<protein>
    <submittedName>
        <fullName evidence="4">NAD(P)-binding protein</fullName>
    </submittedName>
</protein>
<keyword evidence="1" id="KW-0560">Oxidoreductase</keyword>
<sequence>MAGELVFVTGGTGHVGYRTIVETLKAGYKVRAAVRSLAKGQAILDAPSVKQLGGGENVELVVVPDMLVPGAYGEAIKGATYAIHVASPLSMEYKEGDDMVETLVTPPVTGTLNILEAAKTSGTIKRIVITSSVVAIMPMRNRDPSAVYDETSRTTFEPPPYATSLEGYSAGKIMALNEAEAWIKRENPPFDLVHIFPCYIEGRDELATTPQAAFRGTNGLILGPVHGKDLADLGVGELGNFSVHIDDVALAHAKALDAKVPGNQGYVLSTEADWGQLLEIVAREFPEAVKSGRLPNNGKAPSYPINFRHERSEEVLGFKFQRFEEHVKSVVGYFLTLG</sequence>
<proteinExistence type="inferred from homology"/>
<reference evidence="4" key="1">
    <citation type="journal article" date="2020" name="Stud. Mycol.">
        <title>101 Dothideomycetes genomes: a test case for predicting lifestyles and emergence of pathogens.</title>
        <authorList>
            <person name="Haridas S."/>
            <person name="Albert R."/>
            <person name="Binder M."/>
            <person name="Bloem J."/>
            <person name="Labutti K."/>
            <person name="Salamov A."/>
            <person name="Andreopoulos B."/>
            <person name="Baker S."/>
            <person name="Barry K."/>
            <person name="Bills G."/>
            <person name="Bluhm B."/>
            <person name="Cannon C."/>
            <person name="Castanera R."/>
            <person name="Culley D."/>
            <person name="Daum C."/>
            <person name="Ezra D."/>
            <person name="Gonzalez J."/>
            <person name="Henrissat B."/>
            <person name="Kuo A."/>
            <person name="Liang C."/>
            <person name="Lipzen A."/>
            <person name="Lutzoni F."/>
            <person name="Magnuson J."/>
            <person name="Mondo S."/>
            <person name="Nolan M."/>
            <person name="Ohm R."/>
            <person name="Pangilinan J."/>
            <person name="Park H.-J."/>
            <person name="Ramirez L."/>
            <person name="Alfaro M."/>
            <person name="Sun H."/>
            <person name="Tritt A."/>
            <person name="Yoshinaga Y."/>
            <person name="Zwiers L.-H."/>
            <person name="Turgeon B."/>
            <person name="Goodwin S."/>
            <person name="Spatafora J."/>
            <person name="Crous P."/>
            <person name="Grigoriev I."/>
        </authorList>
    </citation>
    <scope>NUCLEOTIDE SEQUENCE</scope>
    <source>
        <strain evidence="4">CBS 125425</strain>
    </source>
</reference>
<organism evidence="4 5">
    <name type="scientific">Polyplosphaeria fusca</name>
    <dbReference type="NCBI Taxonomy" id="682080"/>
    <lineage>
        <taxon>Eukaryota</taxon>
        <taxon>Fungi</taxon>
        <taxon>Dikarya</taxon>
        <taxon>Ascomycota</taxon>
        <taxon>Pezizomycotina</taxon>
        <taxon>Dothideomycetes</taxon>
        <taxon>Pleosporomycetidae</taxon>
        <taxon>Pleosporales</taxon>
        <taxon>Tetraplosphaeriaceae</taxon>
        <taxon>Polyplosphaeria</taxon>
    </lineage>
</organism>
<dbReference type="PANTHER" id="PTHR10366:SF564">
    <property type="entry name" value="STEROL-4-ALPHA-CARBOXYLATE 3-DEHYDROGENASE, DECARBOXYLATING"/>
    <property type="match status" value="1"/>
</dbReference>
<evidence type="ECO:0000256" key="1">
    <source>
        <dbReference type="ARBA" id="ARBA00023002"/>
    </source>
</evidence>
<feature type="domain" description="NAD-dependent epimerase/dehydratase" evidence="3">
    <location>
        <begin position="6"/>
        <end position="262"/>
    </location>
</feature>
<dbReference type="InterPro" id="IPR036291">
    <property type="entry name" value="NAD(P)-bd_dom_sf"/>
</dbReference>
<dbReference type="PANTHER" id="PTHR10366">
    <property type="entry name" value="NAD DEPENDENT EPIMERASE/DEHYDRATASE"/>
    <property type="match status" value="1"/>
</dbReference>
<dbReference type="GO" id="GO:0016616">
    <property type="term" value="F:oxidoreductase activity, acting on the CH-OH group of donors, NAD or NADP as acceptor"/>
    <property type="evidence" value="ECO:0007669"/>
    <property type="project" value="TreeGrafter"/>
</dbReference>
<keyword evidence="5" id="KW-1185">Reference proteome</keyword>
<evidence type="ECO:0000313" key="5">
    <source>
        <dbReference type="Proteomes" id="UP000799444"/>
    </source>
</evidence>
<dbReference type="OrthoDB" id="2735536at2759"/>
<comment type="similarity">
    <text evidence="2">Belongs to the NAD(P)-dependent epimerase/dehydratase family. Dihydroflavonol-4-reductase subfamily.</text>
</comment>
<evidence type="ECO:0000259" key="3">
    <source>
        <dbReference type="Pfam" id="PF01370"/>
    </source>
</evidence>
<dbReference type="InterPro" id="IPR001509">
    <property type="entry name" value="Epimerase_deHydtase"/>
</dbReference>
<dbReference type="InterPro" id="IPR050425">
    <property type="entry name" value="NAD(P)_dehydrat-like"/>
</dbReference>
<dbReference type="Proteomes" id="UP000799444">
    <property type="component" value="Unassembled WGS sequence"/>
</dbReference>